<evidence type="ECO:0008006" key="4">
    <source>
        <dbReference type="Google" id="ProtNLM"/>
    </source>
</evidence>
<proteinExistence type="predicted"/>
<reference evidence="2" key="1">
    <citation type="submission" date="2020-06" db="EMBL/GenBank/DDBJ databases">
        <authorList>
            <person name="Dong N."/>
        </authorList>
    </citation>
    <scope>NUCLEOTIDE SEQUENCE</scope>
    <source>
        <strain evidence="2">R1692</strain>
    </source>
</reference>
<evidence type="ECO:0000313" key="2">
    <source>
        <dbReference type="EMBL" id="MDM1047802.1"/>
    </source>
</evidence>
<sequence length="227" mass="25368">MKKLIYILGAIFSFLQVGCDNADDLLNQYVKDGPIVYAARIADINVKSGFNKVAVVVVPAEDVNKSFFMLRWNTAAGSRDSLKVDYIDSNYHEEFGGYFATLEMPDIEGNILIEAWNVDTFGNKSLMTDKGGYVYGDNYINTLLPSTVRFTQDNGVINFDNRVGAVDNLVSYEQNDGTFTKEELVVRTLTMVNPKKGGLVRSKTRYLINANDIDTLITPNYLETVIP</sequence>
<evidence type="ECO:0000313" key="3">
    <source>
        <dbReference type="Proteomes" id="UP001170954"/>
    </source>
</evidence>
<dbReference type="Proteomes" id="UP001170954">
    <property type="component" value="Unassembled WGS sequence"/>
</dbReference>
<evidence type="ECO:0000256" key="1">
    <source>
        <dbReference type="SAM" id="SignalP"/>
    </source>
</evidence>
<organism evidence="2 3">
    <name type="scientific">Sphingobacterium hotanense</name>
    <dbReference type="NCBI Taxonomy" id="649196"/>
    <lineage>
        <taxon>Bacteria</taxon>
        <taxon>Pseudomonadati</taxon>
        <taxon>Bacteroidota</taxon>
        <taxon>Sphingobacteriia</taxon>
        <taxon>Sphingobacteriales</taxon>
        <taxon>Sphingobacteriaceae</taxon>
        <taxon>Sphingobacterium</taxon>
    </lineage>
</organism>
<reference evidence="2" key="2">
    <citation type="journal article" date="2022" name="Sci. Total Environ.">
        <title>Prevalence, transmission, and molecular epidemiology of tet(X)-positive bacteria among humans, animals, and environmental niches in China: An epidemiological, and genomic-based study.</title>
        <authorList>
            <person name="Dong N."/>
            <person name="Zeng Y."/>
            <person name="Cai C."/>
            <person name="Sun C."/>
            <person name="Lu J."/>
            <person name="Liu C."/>
            <person name="Zhou H."/>
            <person name="Sun Q."/>
            <person name="Shu L."/>
            <person name="Wang H."/>
            <person name="Wang Y."/>
            <person name="Wang S."/>
            <person name="Wu C."/>
            <person name="Chan E.W."/>
            <person name="Chen G."/>
            <person name="Shen Z."/>
            <person name="Chen S."/>
            <person name="Zhang R."/>
        </authorList>
    </citation>
    <scope>NUCLEOTIDE SEQUENCE</scope>
    <source>
        <strain evidence="2">R1692</strain>
    </source>
</reference>
<dbReference type="Pfam" id="PF16389">
    <property type="entry name" value="DUF4998"/>
    <property type="match status" value="1"/>
</dbReference>
<comment type="caution">
    <text evidence="2">The sequence shown here is derived from an EMBL/GenBank/DDBJ whole genome shotgun (WGS) entry which is preliminary data.</text>
</comment>
<name>A0ABT7NKQ7_9SPHI</name>
<feature type="chain" id="PRO_5045644387" description="NigD-like protein" evidence="1">
    <location>
        <begin position="23"/>
        <end position="227"/>
    </location>
</feature>
<dbReference type="RefSeq" id="WP_187773877.1">
    <property type="nucleotide sequence ID" value="NZ_CP030848.1"/>
</dbReference>
<feature type="signal peptide" evidence="1">
    <location>
        <begin position="1"/>
        <end position="22"/>
    </location>
</feature>
<keyword evidence="1" id="KW-0732">Signal</keyword>
<accession>A0ABT7NKQ7</accession>
<protein>
    <recommendedName>
        <fullName evidence="4">NigD-like protein</fullName>
    </recommendedName>
</protein>
<dbReference type="EMBL" id="JACAGK010000012">
    <property type="protein sequence ID" value="MDM1047802.1"/>
    <property type="molecule type" value="Genomic_DNA"/>
</dbReference>
<keyword evidence="3" id="KW-1185">Reference proteome</keyword>
<gene>
    <name evidence="2" type="ORF">HX018_06085</name>
</gene>